<dbReference type="AlphaFoldDB" id="A0A271J6M8"/>
<evidence type="ECO:0000259" key="1">
    <source>
        <dbReference type="Pfam" id="PF13473"/>
    </source>
</evidence>
<proteinExistence type="predicted"/>
<gene>
    <name evidence="2" type="ORF">BSZ37_07855</name>
</gene>
<evidence type="ECO:0000313" key="2">
    <source>
        <dbReference type="EMBL" id="PAP78694.1"/>
    </source>
</evidence>
<organism evidence="2 3">
    <name type="scientific">Rubrivirga marina</name>
    <dbReference type="NCBI Taxonomy" id="1196024"/>
    <lineage>
        <taxon>Bacteria</taxon>
        <taxon>Pseudomonadati</taxon>
        <taxon>Rhodothermota</taxon>
        <taxon>Rhodothermia</taxon>
        <taxon>Rhodothermales</taxon>
        <taxon>Rubricoccaceae</taxon>
        <taxon>Rubrivirga</taxon>
    </lineage>
</organism>
<sequence>MASADGEATQPQLVDGVQVVEVEAGRMGYQPRQIALEAGVPARLVVTRTVEDECSSQITLPAYDVPTTDLPLGEPVAIEFTPTEAGEVQFVCGMDMQRGTIAVVS</sequence>
<comment type="caution">
    <text evidence="2">The sequence shown here is derived from an EMBL/GenBank/DDBJ whole genome shotgun (WGS) entry which is preliminary data.</text>
</comment>
<dbReference type="InterPro" id="IPR008972">
    <property type="entry name" value="Cupredoxin"/>
</dbReference>
<keyword evidence="3" id="KW-1185">Reference proteome</keyword>
<dbReference type="Gene3D" id="2.60.40.420">
    <property type="entry name" value="Cupredoxins - blue copper proteins"/>
    <property type="match status" value="1"/>
</dbReference>
<evidence type="ECO:0000313" key="3">
    <source>
        <dbReference type="Proteomes" id="UP000216339"/>
    </source>
</evidence>
<feature type="domain" description="EfeO-type cupredoxin-like" evidence="1">
    <location>
        <begin position="14"/>
        <end position="103"/>
    </location>
</feature>
<dbReference type="SUPFAM" id="SSF49503">
    <property type="entry name" value="Cupredoxins"/>
    <property type="match status" value="1"/>
</dbReference>
<accession>A0A271J6M8</accession>
<reference evidence="2 3" key="1">
    <citation type="submission" date="2016-11" db="EMBL/GenBank/DDBJ databases">
        <title>Study of marine rhodopsin-containing bacteria.</title>
        <authorList>
            <person name="Yoshizawa S."/>
            <person name="Kumagai Y."/>
            <person name="Kogure K."/>
        </authorList>
    </citation>
    <scope>NUCLEOTIDE SEQUENCE [LARGE SCALE GENOMIC DNA]</scope>
    <source>
        <strain evidence="2 3">SAORIC-28</strain>
    </source>
</reference>
<dbReference type="Pfam" id="PF13473">
    <property type="entry name" value="Cupredoxin_1"/>
    <property type="match status" value="1"/>
</dbReference>
<dbReference type="Proteomes" id="UP000216339">
    <property type="component" value="Unassembled WGS sequence"/>
</dbReference>
<protein>
    <recommendedName>
        <fullName evidence="1">EfeO-type cupredoxin-like domain-containing protein</fullName>
    </recommendedName>
</protein>
<dbReference type="EMBL" id="MQWD01000001">
    <property type="protein sequence ID" value="PAP78694.1"/>
    <property type="molecule type" value="Genomic_DNA"/>
</dbReference>
<dbReference type="InterPro" id="IPR028096">
    <property type="entry name" value="EfeO_Cupredoxin"/>
</dbReference>
<name>A0A271J6M8_9BACT</name>